<comment type="caution">
    <text evidence="2">The sequence shown here is derived from an EMBL/GenBank/DDBJ whole genome shotgun (WGS) entry which is preliminary data.</text>
</comment>
<evidence type="ECO:0000256" key="1">
    <source>
        <dbReference type="SAM" id="Phobius"/>
    </source>
</evidence>
<keyword evidence="1" id="KW-0812">Transmembrane</keyword>
<dbReference type="EMBL" id="AFWT01000034">
    <property type="protein sequence ID" value="EGV28582.1"/>
    <property type="molecule type" value="Genomic_DNA"/>
</dbReference>
<feature type="transmembrane region" description="Helical" evidence="1">
    <location>
        <begin position="49"/>
        <end position="67"/>
    </location>
</feature>
<protein>
    <submittedName>
        <fullName evidence="2">Uncharacterized protein</fullName>
    </submittedName>
</protein>
<evidence type="ECO:0000313" key="2">
    <source>
        <dbReference type="EMBL" id="EGV28582.1"/>
    </source>
</evidence>
<keyword evidence="1" id="KW-0472">Membrane</keyword>
<dbReference type="eggNOG" id="ENOG5032YEU">
    <property type="taxonomic scope" value="Bacteria"/>
</dbReference>
<dbReference type="OrthoDB" id="5772314at2"/>
<evidence type="ECO:0000313" key="3">
    <source>
        <dbReference type="Proteomes" id="UP000004200"/>
    </source>
</evidence>
<organism evidence="2 3">
    <name type="scientific">Thiorhodococcus drewsii AZ1</name>
    <dbReference type="NCBI Taxonomy" id="765913"/>
    <lineage>
        <taxon>Bacteria</taxon>
        <taxon>Pseudomonadati</taxon>
        <taxon>Pseudomonadota</taxon>
        <taxon>Gammaproteobacteria</taxon>
        <taxon>Chromatiales</taxon>
        <taxon>Chromatiaceae</taxon>
        <taxon>Thiorhodococcus</taxon>
    </lineage>
</organism>
<proteinExistence type="predicted"/>
<accession>G2E5T7</accession>
<reference evidence="2 3" key="1">
    <citation type="submission" date="2011-06" db="EMBL/GenBank/DDBJ databases">
        <title>The draft genome of Thiorhodococcus drewsii AZ1.</title>
        <authorList>
            <consortium name="US DOE Joint Genome Institute (JGI-PGF)"/>
            <person name="Lucas S."/>
            <person name="Han J."/>
            <person name="Lapidus A."/>
            <person name="Cheng J.-F."/>
            <person name="Goodwin L."/>
            <person name="Pitluck S."/>
            <person name="Peters L."/>
            <person name="Land M.L."/>
            <person name="Hauser L."/>
            <person name="Vogl K."/>
            <person name="Liu Z."/>
            <person name="Imhoff J."/>
            <person name="Thiel V."/>
            <person name="Frigaard N.-U."/>
            <person name="Bryant D.A."/>
            <person name="Woyke T.J."/>
        </authorList>
    </citation>
    <scope>NUCLEOTIDE SEQUENCE [LARGE SCALE GENOMIC DNA]</scope>
    <source>
        <strain evidence="2 3">AZ1</strain>
    </source>
</reference>
<dbReference type="STRING" id="765913.ThidrDRAFT_3650"/>
<dbReference type="RefSeq" id="WP_007042363.1">
    <property type="nucleotide sequence ID" value="NZ_AFWT01000034.1"/>
</dbReference>
<dbReference type="Proteomes" id="UP000004200">
    <property type="component" value="Unassembled WGS sequence"/>
</dbReference>
<gene>
    <name evidence="2" type="ORF">ThidrDRAFT_3650</name>
</gene>
<keyword evidence="1" id="KW-1133">Transmembrane helix</keyword>
<dbReference type="AlphaFoldDB" id="G2E5T7"/>
<feature type="transmembrane region" description="Helical" evidence="1">
    <location>
        <begin position="79"/>
        <end position="98"/>
    </location>
</feature>
<keyword evidence="3" id="KW-1185">Reference proteome</keyword>
<sequence>MRSDNRSDLKLFGILLLVVVLLLAALILLVLPAAAPVVATLDEGMGLKAAVPWGFGVTVGLFVLFALVAGDGLLGEIQFMLGSFFSFFLILTLLIAWVF</sequence>
<name>G2E5T7_9GAMM</name>